<keyword evidence="3" id="KW-1185">Reference proteome</keyword>
<organism evidence="2 3">
    <name type="scientific">Micromonospora coerulea</name>
    <dbReference type="NCBI Taxonomy" id="47856"/>
    <lineage>
        <taxon>Bacteria</taxon>
        <taxon>Bacillati</taxon>
        <taxon>Actinomycetota</taxon>
        <taxon>Actinomycetes</taxon>
        <taxon>Micromonosporales</taxon>
        <taxon>Micromonosporaceae</taxon>
        <taxon>Micromonospora</taxon>
    </lineage>
</organism>
<evidence type="ECO:0000313" key="3">
    <source>
        <dbReference type="Proteomes" id="UP001500307"/>
    </source>
</evidence>
<name>A0ABP8SSU2_9ACTN</name>
<dbReference type="NCBIfam" id="TIGR03882">
    <property type="entry name" value="cyclo_dehyd_2"/>
    <property type="match status" value="1"/>
</dbReference>
<evidence type="ECO:0008006" key="4">
    <source>
        <dbReference type="Google" id="ProtNLM"/>
    </source>
</evidence>
<accession>A0ABP8SSU2</accession>
<dbReference type="SUPFAM" id="SSF69572">
    <property type="entry name" value="Activating enzymes of the ubiquitin-like proteins"/>
    <property type="match status" value="1"/>
</dbReference>
<feature type="region of interest" description="Disordered" evidence="1">
    <location>
        <begin position="376"/>
        <end position="422"/>
    </location>
</feature>
<dbReference type="EMBL" id="BAABGU010000026">
    <property type="protein sequence ID" value="GAA4575106.1"/>
    <property type="molecule type" value="Genomic_DNA"/>
</dbReference>
<evidence type="ECO:0000313" key="2">
    <source>
        <dbReference type="EMBL" id="GAA4575106.1"/>
    </source>
</evidence>
<sequence length="422" mass="43931">MWTTGLSLWTTLGSARRTCGQRSTQGTDSVTIRVMTGVPPLPRPTLLPGLTRLWRDRHTLQLGVEPGRAVLVEVANPRAARLLDLLDGTRSERDVLAYATAADVPPDEARVLLDTLHAAGLVVPAHTLLPRDLAGPARARLTAEAGALALAAPGLPGTPAQVLRRRRNARVLVTGAGRLGGPLTVALAQAGVGHLDPDLAGPVRPLDLVGTGLTAAEVGRPLAAALRDQLARSAPGTETGPLRRGRIDLVVQLGPDRPAAVLAARYAQRRQPHLLLGLRGGVPVVGPLVRPPVGPCLNCLDRHRVERDPDWPALAAQLAADDADQTCAATTLLAAVAYAAAEVLAHLDGGTPETLGCAVEVGGAGRFRRRVWSPHPSCGCSGSRRIRSARPHSRPEDARKAAGSGSSRPAPGFVAAAGPPSR</sequence>
<gene>
    <name evidence="2" type="ORF">GCM10023176_43750</name>
</gene>
<dbReference type="InterPro" id="IPR022291">
    <property type="entry name" value="Bacteriocin_synth_cyclodeHase"/>
</dbReference>
<dbReference type="Gene3D" id="3.40.50.720">
    <property type="entry name" value="NAD(P)-binding Rossmann-like Domain"/>
    <property type="match status" value="1"/>
</dbReference>
<protein>
    <recommendedName>
        <fullName evidence="4">Bacteriocin biosynthesis cyclodehydratase domain-containing protein</fullName>
    </recommendedName>
</protein>
<dbReference type="InterPro" id="IPR035985">
    <property type="entry name" value="Ubiquitin-activating_enz"/>
</dbReference>
<evidence type="ECO:0000256" key="1">
    <source>
        <dbReference type="SAM" id="MobiDB-lite"/>
    </source>
</evidence>
<dbReference type="Proteomes" id="UP001500307">
    <property type="component" value="Unassembled WGS sequence"/>
</dbReference>
<reference evidence="3" key="1">
    <citation type="journal article" date="2019" name="Int. J. Syst. Evol. Microbiol.">
        <title>The Global Catalogue of Microorganisms (GCM) 10K type strain sequencing project: providing services to taxonomists for standard genome sequencing and annotation.</title>
        <authorList>
            <consortium name="The Broad Institute Genomics Platform"/>
            <consortium name="The Broad Institute Genome Sequencing Center for Infectious Disease"/>
            <person name="Wu L."/>
            <person name="Ma J."/>
        </authorList>
    </citation>
    <scope>NUCLEOTIDE SEQUENCE [LARGE SCALE GENOMIC DNA]</scope>
    <source>
        <strain evidence="3">JCM 3175</strain>
    </source>
</reference>
<proteinExistence type="predicted"/>
<feature type="compositionally biased region" description="Low complexity" evidence="1">
    <location>
        <begin position="409"/>
        <end position="422"/>
    </location>
</feature>
<comment type="caution">
    <text evidence="2">The sequence shown here is derived from an EMBL/GenBank/DDBJ whole genome shotgun (WGS) entry which is preliminary data.</text>
</comment>